<accession>A0ABD3PYU4</accession>
<protein>
    <submittedName>
        <fullName evidence="3">Uncharacterized protein</fullName>
    </submittedName>
</protein>
<feature type="signal peptide" evidence="2">
    <location>
        <begin position="1"/>
        <end position="17"/>
    </location>
</feature>
<evidence type="ECO:0000256" key="1">
    <source>
        <dbReference type="SAM" id="Phobius"/>
    </source>
</evidence>
<keyword evidence="2" id="KW-0732">Signal</keyword>
<name>A0ABD3PYU4_9STRA</name>
<keyword evidence="1" id="KW-1133">Transmembrane helix</keyword>
<dbReference type="AlphaFoldDB" id="A0ABD3PYU4"/>
<evidence type="ECO:0000256" key="2">
    <source>
        <dbReference type="SAM" id="SignalP"/>
    </source>
</evidence>
<keyword evidence="1" id="KW-0472">Membrane</keyword>
<organism evidence="3 4">
    <name type="scientific">Cyclotella atomus</name>
    <dbReference type="NCBI Taxonomy" id="382360"/>
    <lineage>
        <taxon>Eukaryota</taxon>
        <taxon>Sar</taxon>
        <taxon>Stramenopiles</taxon>
        <taxon>Ochrophyta</taxon>
        <taxon>Bacillariophyta</taxon>
        <taxon>Coscinodiscophyceae</taxon>
        <taxon>Thalassiosirophycidae</taxon>
        <taxon>Stephanodiscales</taxon>
        <taxon>Stephanodiscaceae</taxon>
        <taxon>Cyclotella</taxon>
    </lineage>
</organism>
<proteinExistence type="predicted"/>
<comment type="caution">
    <text evidence="3">The sequence shown here is derived from an EMBL/GenBank/DDBJ whole genome shotgun (WGS) entry which is preliminary data.</text>
</comment>
<reference evidence="3 4" key="1">
    <citation type="submission" date="2024-10" db="EMBL/GenBank/DDBJ databases">
        <title>Updated reference genomes for cyclostephanoid diatoms.</title>
        <authorList>
            <person name="Roberts W.R."/>
            <person name="Alverson A.J."/>
        </authorList>
    </citation>
    <scope>NUCLEOTIDE SEQUENCE [LARGE SCALE GENOMIC DNA]</scope>
    <source>
        <strain evidence="3 4">AJA010-31</strain>
    </source>
</reference>
<dbReference type="EMBL" id="JALLPJ020000416">
    <property type="protein sequence ID" value="KAL3792907.1"/>
    <property type="molecule type" value="Genomic_DNA"/>
</dbReference>
<feature type="transmembrane region" description="Helical" evidence="1">
    <location>
        <begin position="607"/>
        <end position="628"/>
    </location>
</feature>
<evidence type="ECO:0000313" key="3">
    <source>
        <dbReference type="EMBL" id="KAL3792907.1"/>
    </source>
</evidence>
<gene>
    <name evidence="3" type="ORF">ACHAWO_010713</name>
</gene>
<keyword evidence="1" id="KW-0812">Transmembrane</keyword>
<dbReference type="Proteomes" id="UP001530400">
    <property type="component" value="Unassembled WGS sequence"/>
</dbReference>
<sequence length="680" mass="77350">MMIQQLAILSLLAATTATETKQRYGAKKRSEFFAAMKTANLDASFTGRKLSKDQTPSLDTFAEYVNGDSDKSRNLRKKIMGKAKYISPEEIKEREARELNQYVNSKYNWNNGEGAELYSQKDGADDYFVASGAWNNAFGFDVTQYSFSYHRCAEVRQFDDVLAATEDANTVFSTKHFAVFRFCPSKTCEGMTEEQIEAEREAEYQEYMKNLNSQNAENQAAAYAEARSGNVNAYNAYAANQYIQMQAEQARLDGEEYEPPSWYFDKRIIGGAKGSGCSSNYGEYMLELEDFLAIMAEYHSDRFDVYCDYCQGCMYNAYNKWMNGYQGGRKLDIDEDWEADFERLLEESGERDLAETYYAQCPEWDTCKSYKNVCGAGIDDTLEQYFECTEVERNNGMIAYIGPHCSDDGTTINLGIYSDEYCSEYIGKGTNINNFLGFQLEETALEGYVTGSLARDVIPDDYYEQYWSDELQAYYDPQEQLCVPCAASAQLYEQKGNLYQQGSDDDYHSQYDGEVNDLCLNLYMASARCDKHFRSYSMKDKYAKMANYYSNMDLSCEFIESVVKGAYDEMGFVKMENQTDISEMNFFTKTFVKPAQTFTQEVTPFQIFGLVSSIGACALFALWAIVLAKNISPKKVCRNARRGFRSNLPAQGPVTRQDSGIVLGRSQTMEQGESYYSAAN</sequence>
<feature type="chain" id="PRO_5044851507" evidence="2">
    <location>
        <begin position="18"/>
        <end position="680"/>
    </location>
</feature>
<keyword evidence="4" id="KW-1185">Reference proteome</keyword>
<evidence type="ECO:0000313" key="4">
    <source>
        <dbReference type="Proteomes" id="UP001530400"/>
    </source>
</evidence>